<feature type="region of interest" description="Disordered" evidence="1">
    <location>
        <begin position="432"/>
        <end position="502"/>
    </location>
</feature>
<evidence type="ECO:0000256" key="1">
    <source>
        <dbReference type="SAM" id="MobiDB-lite"/>
    </source>
</evidence>
<proteinExistence type="predicted"/>
<feature type="compositionally biased region" description="Low complexity" evidence="1">
    <location>
        <begin position="440"/>
        <end position="481"/>
    </location>
</feature>
<reference evidence="2 3" key="1">
    <citation type="submission" date="2014-04" db="EMBL/GenBank/DDBJ databases">
        <authorList>
            <consortium name="DOE Joint Genome Institute"/>
            <person name="Kuo A."/>
            <person name="Kohler A."/>
            <person name="Nagy L.G."/>
            <person name="Floudas D."/>
            <person name="Copeland A."/>
            <person name="Barry K.W."/>
            <person name="Cichocki N."/>
            <person name="Veneault-Fourrey C."/>
            <person name="LaButti K."/>
            <person name="Lindquist E.A."/>
            <person name="Lipzen A."/>
            <person name="Lundell T."/>
            <person name="Morin E."/>
            <person name="Murat C."/>
            <person name="Sun H."/>
            <person name="Tunlid A."/>
            <person name="Henrissat B."/>
            <person name="Grigoriev I.V."/>
            <person name="Hibbett D.S."/>
            <person name="Martin F."/>
            <person name="Nordberg H.P."/>
            <person name="Cantor M.N."/>
            <person name="Hua S.X."/>
        </authorList>
    </citation>
    <scope>NUCLEOTIDE SEQUENCE [LARGE SCALE GENOMIC DNA]</scope>
    <source>
        <strain evidence="2 3">LaAM-08-1</strain>
    </source>
</reference>
<accession>A0A0C9WI50</accession>
<dbReference type="Proteomes" id="UP000054477">
    <property type="component" value="Unassembled WGS sequence"/>
</dbReference>
<name>A0A0C9WI50_9AGAR</name>
<dbReference type="AlphaFoldDB" id="A0A0C9WI50"/>
<reference evidence="3" key="2">
    <citation type="submission" date="2015-01" db="EMBL/GenBank/DDBJ databases">
        <title>Evolutionary Origins and Diversification of the Mycorrhizal Mutualists.</title>
        <authorList>
            <consortium name="DOE Joint Genome Institute"/>
            <consortium name="Mycorrhizal Genomics Consortium"/>
            <person name="Kohler A."/>
            <person name="Kuo A."/>
            <person name="Nagy L.G."/>
            <person name="Floudas D."/>
            <person name="Copeland A."/>
            <person name="Barry K.W."/>
            <person name="Cichocki N."/>
            <person name="Veneault-Fourrey C."/>
            <person name="LaButti K."/>
            <person name="Lindquist E.A."/>
            <person name="Lipzen A."/>
            <person name="Lundell T."/>
            <person name="Morin E."/>
            <person name="Murat C."/>
            <person name="Riley R."/>
            <person name="Ohm R."/>
            <person name="Sun H."/>
            <person name="Tunlid A."/>
            <person name="Henrissat B."/>
            <person name="Grigoriev I.V."/>
            <person name="Hibbett D.S."/>
            <person name="Martin F."/>
        </authorList>
    </citation>
    <scope>NUCLEOTIDE SEQUENCE [LARGE SCALE GENOMIC DNA]</scope>
    <source>
        <strain evidence="3">LaAM-08-1</strain>
    </source>
</reference>
<evidence type="ECO:0000313" key="2">
    <source>
        <dbReference type="EMBL" id="KIJ92329.1"/>
    </source>
</evidence>
<evidence type="ECO:0000313" key="3">
    <source>
        <dbReference type="Proteomes" id="UP000054477"/>
    </source>
</evidence>
<sequence>MDILFTDELGNVPSAEFRTIGQTDWIALNGSASAIPVEAMEYRSNVRRDQRSKGPTGVYLEMEWALDLDWYDHNSSWRPYIPLKLDDLCEPAVSKSGHDWFFDFEMSTPWEELSTGVFIVPEDTRATIDGDLLNLTGCIDEITSNHPFPSNSARPPRYDMGLLLRAFDSSEELQVAGCAARRTAVDYLGFLSWWTSSISGWDTELDHHIVAYLKEIQLDRFRKRGVLVDLERDWRHINISNFVRHRVPVAYPWSSSLAVSPRFTILSRIVLQVYDEQRQAAEEELLSSALQGLDNEVATMLRFDHFFQDVGADGRPDPDMEFNDDWRYYVVDFQGWSRRSVPLCVAKEYYVRFGSAIGHEDGSTMVLFRRWEPMDNVTTSPQAAQPMSMDGSTSMVRGSLEIRELHRSKHAPELGSPFDWNGQSTSRREPFQILSRPLRSRNFQSRNNSSSNSRRWLAQMSTMNNSSEESSLIEFRPSPSHSPRRNRSASPRPHTYRQRRGASPILRRQAVETLQEVGAVITYDGSVWNAPPGLEWNVTFYHESVILFPDARTLTRLRYWAITNPEISHMRHLLDLAIARNMRFVMATKIGDLKSFKPAVTSDLAELTKRTYEAGFQEEHLKDFNGGASFRDQYSIWALISMGGPTAWIAKRYGGQAIIQRFMDGPSTQVTVHHRGAVASSVFFEDPLFHDQISAQEENLVHGYVPAENPEHQRWLFPTTDIMEDFCDHWRGEWTEGCDSIFHHIAKSLDRGTAKPLTRKGWRSYLHSTNHGARGPPVYLTPAHFTKVDDLLLAFSDPWHGKRIADISFPVSFDSLSGN</sequence>
<dbReference type="HOGENOM" id="CLU_016547_0_0_1"/>
<keyword evidence="3" id="KW-1185">Reference proteome</keyword>
<dbReference type="OrthoDB" id="2921818at2759"/>
<protein>
    <submittedName>
        <fullName evidence="2">Uncharacterized protein</fullName>
    </submittedName>
</protein>
<dbReference type="EMBL" id="KN838918">
    <property type="protein sequence ID" value="KIJ92329.1"/>
    <property type="molecule type" value="Genomic_DNA"/>
</dbReference>
<organism evidence="2 3">
    <name type="scientific">Laccaria amethystina LaAM-08-1</name>
    <dbReference type="NCBI Taxonomy" id="1095629"/>
    <lineage>
        <taxon>Eukaryota</taxon>
        <taxon>Fungi</taxon>
        <taxon>Dikarya</taxon>
        <taxon>Basidiomycota</taxon>
        <taxon>Agaricomycotina</taxon>
        <taxon>Agaricomycetes</taxon>
        <taxon>Agaricomycetidae</taxon>
        <taxon>Agaricales</taxon>
        <taxon>Agaricineae</taxon>
        <taxon>Hydnangiaceae</taxon>
        <taxon>Laccaria</taxon>
    </lineage>
</organism>
<gene>
    <name evidence="2" type="ORF">K443DRAFT_135317</name>
</gene>